<keyword evidence="1" id="KW-1133">Transmembrane helix</keyword>
<comment type="caution">
    <text evidence="2">The sequence shown here is derived from an EMBL/GenBank/DDBJ whole genome shotgun (WGS) entry which is preliminary data.</text>
</comment>
<dbReference type="Proteomes" id="UP001519460">
    <property type="component" value="Unassembled WGS sequence"/>
</dbReference>
<sequence length="160" mass="17744">MTGSTLSSYINSDQLALGNDQTWLYSALLVAVIVGGMRTTRRGMLQLLQVCAGELWGKMLGLAPHHVLAATLNVKLPAGVRHQLRVIHRWCLRVLMGRKAYVVPRRTAPKTKHSLKHGKKRLNRTVSSTEVQILFTSVYSSVVRTRSEDEQSVIQALAAT</sequence>
<evidence type="ECO:0000256" key="1">
    <source>
        <dbReference type="SAM" id="Phobius"/>
    </source>
</evidence>
<proteinExistence type="predicted"/>
<reference evidence="2 3" key="1">
    <citation type="journal article" date="2023" name="Sci. Data">
        <title>Genome assembly of the Korean intertidal mud-creeper Batillaria attramentaria.</title>
        <authorList>
            <person name="Patra A.K."/>
            <person name="Ho P.T."/>
            <person name="Jun S."/>
            <person name="Lee S.J."/>
            <person name="Kim Y."/>
            <person name="Won Y.J."/>
        </authorList>
    </citation>
    <scope>NUCLEOTIDE SEQUENCE [LARGE SCALE GENOMIC DNA]</scope>
    <source>
        <strain evidence="2">Wonlab-2016</strain>
    </source>
</reference>
<evidence type="ECO:0000313" key="2">
    <source>
        <dbReference type="EMBL" id="KAK7483374.1"/>
    </source>
</evidence>
<accession>A0ABD0K8G8</accession>
<evidence type="ECO:0000313" key="3">
    <source>
        <dbReference type="Proteomes" id="UP001519460"/>
    </source>
</evidence>
<dbReference type="EMBL" id="JACVVK020000227">
    <property type="protein sequence ID" value="KAK7483374.1"/>
    <property type="molecule type" value="Genomic_DNA"/>
</dbReference>
<organism evidence="2 3">
    <name type="scientific">Batillaria attramentaria</name>
    <dbReference type="NCBI Taxonomy" id="370345"/>
    <lineage>
        <taxon>Eukaryota</taxon>
        <taxon>Metazoa</taxon>
        <taxon>Spiralia</taxon>
        <taxon>Lophotrochozoa</taxon>
        <taxon>Mollusca</taxon>
        <taxon>Gastropoda</taxon>
        <taxon>Caenogastropoda</taxon>
        <taxon>Sorbeoconcha</taxon>
        <taxon>Cerithioidea</taxon>
        <taxon>Batillariidae</taxon>
        <taxon>Batillaria</taxon>
    </lineage>
</organism>
<dbReference type="AlphaFoldDB" id="A0ABD0K8G8"/>
<protein>
    <submittedName>
        <fullName evidence="2">Uncharacterized protein</fullName>
    </submittedName>
</protein>
<name>A0ABD0K8G8_9CAEN</name>
<feature type="transmembrane region" description="Helical" evidence="1">
    <location>
        <begin position="22"/>
        <end position="39"/>
    </location>
</feature>
<keyword evidence="1" id="KW-0812">Transmembrane</keyword>
<keyword evidence="3" id="KW-1185">Reference proteome</keyword>
<keyword evidence="1" id="KW-0472">Membrane</keyword>
<gene>
    <name evidence="2" type="ORF">BaRGS_00025314</name>
</gene>